<keyword evidence="4 5" id="KW-0472">Membrane</keyword>
<dbReference type="GO" id="GO:0016020">
    <property type="term" value="C:membrane"/>
    <property type="evidence" value="ECO:0007669"/>
    <property type="project" value="UniProtKB-SubCell"/>
</dbReference>
<comment type="caution">
    <text evidence="6">The sequence shown here is derived from an EMBL/GenBank/DDBJ whole genome shotgun (WGS) entry which is preliminary data.</text>
</comment>
<keyword evidence="7" id="KW-1185">Reference proteome</keyword>
<protein>
    <recommendedName>
        <fullName evidence="8">Inorganic phosphate cotransporter</fullName>
    </recommendedName>
</protein>
<evidence type="ECO:0000256" key="3">
    <source>
        <dbReference type="ARBA" id="ARBA00022989"/>
    </source>
</evidence>
<dbReference type="Proteomes" id="UP001458880">
    <property type="component" value="Unassembled WGS sequence"/>
</dbReference>
<name>A0AAW1KMB2_POPJA</name>
<evidence type="ECO:0000256" key="2">
    <source>
        <dbReference type="ARBA" id="ARBA00022692"/>
    </source>
</evidence>
<keyword evidence="3 5" id="KW-1133">Transmembrane helix</keyword>
<reference evidence="6 7" key="1">
    <citation type="journal article" date="2024" name="BMC Genomics">
        <title>De novo assembly and annotation of Popillia japonica's genome with initial clues to its potential as an invasive pest.</title>
        <authorList>
            <person name="Cucini C."/>
            <person name="Boschi S."/>
            <person name="Funari R."/>
            <person name="Cardaioli E."/>
            <person name="Iannotti N."/>
            <person name="Marturano G."/>
            <person name="Paoli F."/>
            <person name="Bruttini M."/>
            <person name="Carapelli A."/>
            <person name="Frati F."/>
            <person name="Nardi F."/>
        </authorList>
    </citation>
    <scope>NUCLEOTIDE SEQUENCE [LARGE SCALE GENOMIC DNA]</scope>
    <source>
        <strain evidence="6">DMR45628</strain>
    </source>
</reference>
<evidence type="ECO:0000256" key="5">
    <source>
        <dbReference type="SAM" id="Phobius"/>
    </source>
</evidence>
<dbReference type="InterPro" id="IPR036259">
    <property type="entry name" value="MFS_trans_sf"/>
</dbReference>
<proteinExistence type="predicted"/>
<feature type="transmembrane region" description="Helical" evidence="5">
    <location>
        <begin position="50"/>
        <end position="73"/>
    </location>
</feature>
<dbReference type="InterPro" id="IPR050382">
    <property type="entry name" value="MFS_Na/Anion_cotransporter"/>
</dbReference>
<dbReference type="GO" id="GO:0006820">
    <property type="term" value="P:monoatomic anion transport"/>
    <property type="evidence" value="ECO:0007669"/>
    <property type="project" value="TreeGrafter"/>
</dbReference>
<dbReference type="AlphaFoldDB" id="A0AAW1KMB2"/>
<dbReference type="EMBL" id="JASPKY010000213">
    <property type="protein sequence ID" value="KAK9720105.1"/>
    <property type="molecule type" value="Genomic_DNA"/>
</dbReference>
<keyword evidence="2 5" id="KW-0812">Transmembrane</keyword>
<dbReference type="PANTHER" id="PTHR11662">
    <property type="entry name" value="SOLUTE CARRIER FAMILY 17"/>
    <property type="match status" value="1"/>
</dbReference>
<dbReference type="SUPFAM" id="SSF103473">
    <property type="entry name" value="MFS general substrate transporter"/>
    <property type="match status" value="1"/>
</dbReference>
<sequence>MYSGFQQAHMDIASHFAATLISLTNTCGTLTGIAVPIFAGWLLDRDPSVYSWRIIFFVTAGFYLMGTFAFGLFAKSEELPWNIDNRRRRDTMLLPRTSVYT</sequence>
<feature type="transmembrane region" description="Helical" evidence="5">
    <location>
        <begin position="12"/>
        <end position="38"/>
    </location>
</feature>
<dbReference type="GO" id="GO:0022857">
    <property type="term" value="F:transmembrane transporter activity"/>
    <property type="evidence" value="ECO:0007669"/>
    <property type="project" value="TreeGrafter"/>
</dbReference>
<evidence type="ECO:0000256" key="4">
    <source>
        <dbReference type="ARBA" id="ARBA00023136"/>
    </source>
</evidence>
<evidence type="ECO:0000313" key="6">
    <source>
        <dbReference type="EMBL" id="KAK9720105.1"/>
    </source>
</evidence>
<dbReference type="Gene3D" id="1.20.1250.20">
    <property type="entry name" value="MFS general substrate transporter like domains"/>
    <property type="match status" value="1"/>
</dbReference>
<dbReference type="PANTHER" id="PTHR11662:SF399">
    <property type="entry name" value="FI19708P1-RELATED"/>
    <property type="match status" value="1"/>
</dbReference>
<evidence type="ECO:0000256" key="1">
    <source>
        <dbReference type="ARBA" id="ARBA00004141"/>
    </source>
</evidence>
<accession>A0AAW1KMB2</accession>
<evidence type="ECO:0008006" key="8">
    <source>
        <dbReference type="Google" id="ProtNLM"/>
    </source>
</evidence>
<gene>
    <name evidence="6" type="ORF">QE152_g22270</name>
</gene>
<comment type="subcellular location">
    <subcellularLocation>
        <location evidence="1">Membrane</location>
        <topology evidence="1">Multi-pass membrane protein</topology>
    </subcellularLocation>
</comment>
<organism evidence="6 7">
    <name type="scientific">Popillia japonica</name>
    <name type="common">Japanese beetle</name>
    <dbReference type="NCBI Taxonomy" id="7064"/>
    <lineage>
        <taxon>Eukaryota</taxon>
        <taxon>Metazoa</taxon>
        <taxon>Ecdysozoa</taxon>
        <taxon>Arthropoda</taxon>
        <taxon>Hexapoda</taxon>
        <taxon>Insecta</taxon>
        <taxon>Pterygota</taxon>
        <taxon>Neoptera</taxon>
        <taxon>Endopterygota</taxon>
        <taxon>Coleoptera</taxon>
        <taxon>Polyphaga</taxon>
        <taxon>Scarabaeiformia</taxon>
        <taxon>Scarabaeidae</taxon>
        <taxon>Rutelinae</taxon>
        <taxon>Popillia</taxon>
    </lineage>
</organism>
<evidence type="ECO:0000313" key="7">
    <source>
        <dbReference type="Proteomes" id="UP001458880"/>
    </source>
</evidence>